<organism evidence="1 2">
    <name type="scientific">Flavobacterium nitrogenifigens</name>
    <dbReference type="NCBI Taxonomy" id="1617283"/>
    <lineage>
        <taxon>Bacteria</taxon>
        <taxon>Pseudomonadati</taxon>
        <taxon>Bacteroidota</taxon>
        <taxon>Flavobacteriia</taxon>
        <taxon>Flavobacteriales</taxon>
        <taxon>Flavobacteriaceae</taxon>
        <taxon>Flavobacterium</taxon>
    </lineage>
</organism>
<gene>
    <name evidence="1" type="ORF">HNP37_002987</name>
</gene>
<evidence type="ECO:0000313" key="1">
    <source>
        <dbReference type="EMBL" id="MBB4802912.1"/>
    </source>
</evidence>
<name>A0A7W7IYL2_9FLAO</name>
<protein>
    <submittedName>
        <fullName evidence="1">Uncharacterized protein</fullName>
    </submittedName>
</protein>
<accession>A0A7W7IYL2</accession>
<sequence length="164" mass="18891">MRKFILIVIALIISFALLFYIKPITFSYLTGIARVLEKSHNYDLKINSNQFTNRIYKSTKSFDNKSNHNFLILYLKDLEVNSKFKIIIVNLDDKIVGYPCTSTSCYDLLFGNLIQSEMGSFYVALENTSKGPGFNTDLKIENEKIDFFIPAKKGKKIHIQLSKK</sequence>
<keyword evidence="2" id="KW-1185">Reference proteome</keyword>
<reference evidence="1 2" key="1">
    <citation type="submission" date="2020-08" db="EMBL/GenBank/DDBJ databases">
        <title>Functional genomics of gut bacteria from endangered species of beetles.</title>
        <authorList>
            <person name="Carlos-Shanley C."/>
        </authorList>
    </citation>
    <scope>NUCLEOTIDE SEQUENCE [LARGE SCALE GENOMIC DNA]</scope>
    <source>
        <strain evidence="1 2">S00142</strain>
    </source>
</reference>
<dbReference type="EMBL" id="JACHLD010000004">
    <property type="protein sequence ID" value="MBB4802912.1"/>
    <property type="molecule type" value="Genomic_DNA"/>
</dbReference>
<dbReference type="Proteomes" id="UP000561681">
    <property type="component" value="Unassembled WGS sequence"/>
</dbReference>
<comment type="caution">
    <text evidence="1">The sequence shown here is derived from an EMBL/GenBank/DDBJ whole genome shotgun (WGS) entry which is preliminary data.</text>
</comment>
<dbReference type="AlphaFoldDB" id="A0A7W7IYL2"/>
<dbReference type="RefSeq" id="WP_184163483.1">
    <property type="nucleotide sequence ID" value="NZ_JACHLD010000004.1"/>
</dbReference>
<evidence type="ECO:0000313" key="2">
    <source>
        <dbReference type="Proteomes" id="UP000561681"/>
    </source>
</evidence>
<proteinExistence type="predicted"/>